<dbReference type="GO" id="GO:0005634">
    <property type="term" value="C:nucleus"/>
    <property type="evidence" value="ECO:0007669"/>
    <property type="project" value="TreeGrafter"/>
</dbReference>
<evidence type="ECO:0000256" key="9">
    <source>
        <dbReference type="RuleBase" id="RU003651"/>
    </source>
</evidence>
<dbReference type="InterPro" id="IPR058249">
    <property type="entry name" value="Pch2_C"/>
</dbReference>
<dbReference type="EMBL" id="JH430221">
    <property type="status" value="NOT_ANNOTATED_CDS"/>
    <property type="molecule type" value="Genomic_DNA"/>
</dbReference>
<keyword evidence="12" id="KW-1185">Reference proteome</keyword>
<evidence type="ECO:0000256" key="4">
    <source>
        <dbReference type="ARBA" id="ARBA00022782"/>
    </source>
</evidence>
<evidence type="ECO:0000259" key="10">
    <source>
        <dbReference type="SMART" id="SM00382"/>
    </source>
</evidence>
<accession>T1IJ12</accession>
<dbReference type="InterPro" id="IPR001270">
    <property type="entry name" value="ClpA/B"/>
</dbReference>
<dbReference type="GO" id="GO:0007283">
    <property type="term" value="P:spermatogenesis"/>
    <property type="evidence" value="ECO:0007669"/>
    <property type="project" value="UniProtKB-KW"/>
</dbReference>
<organism evidence="11 12">
    <name type="scientific">Strigamia maritima</name>
    <name type="common">European centipede</name>
    <name type="synonym">Geophilus maritimus</name>
    <dbReference type="NCBI Taxonomy" id="126957"/>
    <lineage>
        <taxon>Eukaryota</taxon>
        <taxon>Metazoa</taxon>
        <taxon>Ecdysozoa</taxon>
        <taxon>Arthropoda</taxon>
        <taxon>Myriapoda</taxon>
        <taxon>Chilopoda</taxon>
        <taxon>Pleurostigmophora</taxon>
        <taxon>Geophilomorpha</taxon>
        <taxon>Linotaeniidae</taxon>
        <taxon>Strigamia</taxon>
    </lineage>
</organism>
<dbReference type="GO" id="GO:0048477">
    <property type="term" value="P:oogenesis"/>
    <property type="evidence" value="ECO:0007669"/>
    <property type="project" value="UniProtKB-KW"/>
</dbReference>
<dbReference type="InterPro" id="IPR003960">
    <property type="entry name" value="ATPase_AAA_CS"/>
</dbReference>
<evidence type="ECO:0000256" key="1">
    <source>
        <dbReference type="ARBA" id="ARBA00007271"/>
    </source>
</evidence>
<evidence type="ECO:0000256" key="3">
    <source>
        <dbReference type="ARBA" id="ARBA00022741"/>
    </source>
</evidence>
<dbReference type="PRINTS" id="PR00300">
    <property type="entry name" value="CLPPROTEASEA"/>
</dbReference>
<comment type="similarity">
    <text evidence="1">Belongs to the AAA ATPase family. PCH2 subfamily.</text>
</comment>
<dbReference type="STRING" id="126957.T1IJ12"/>
<dbReference type="OMA" id="NVCDSVQ"/>
<keyword evidence="7" id="KW-0896">Oogenesis</keyword>
<dbReference type="PhylomeDB" id="T1IJ12"/>
<dbReference type="PANTHER" id="PTHR45991:SF1">
    <property type="entry name" value="PACHYTENE CHECKPOINT PROTEIN 2 HOMOLOG"/>
    <property type="match status" value="1"/>
</dbReference>
<keyword evidence="6" id="KW-0744">Spermatogenesis</keyword>
<evidence type="ECO:0000256" key="5">
    <source>
        <dbReference type="ARBA" id="ARBA00022840"/>
    </source>
</evidence>
<dbReference type="FunFam" id="3.40.50.300:FF:000662">
    <property type="entry name" value="Pachytene checkpoint protein 2 homolog"/>
    <property type="match status" value="1"/>
</dbReference>
<keyword evidence="4" id="KW-0221">Differentiation</keyword>
<sequence length="425" mass="47955">MDDSTCNNSFCLDLEEKPDYYVEIQLKQHSIISRSEVEDRIRKFINENILSNGCNHLSVDLNHLPELREHVESVLITSDSEDKDAIQILTHERNNHREEPPNFRFCIYQLNYDEPGLESLDNNSDLAAATHWLLPSAAFEGMWGNLIYDSNIKTNLLNFASTALLFSDHNVNSKIITWNRVVLLHGPPGTGKTSLCKAIAQKLAIRFNHRYAYGQLIEINSHSLFSKWFSESGKLVMKMFEKIQEFIDDPKAIIFVLLDEIESLARARTAVMSGTEPSDAIRVVNAILTQLDIIQKYPNVLILTTSNITGAIDLAFVDRADIKQYIGLPSVKAILKIYESCILELSRTGILTTGSENSWSSYTSVLHEIAEKSKGLSGRTLRKLPFLAHALFLQKKVSSMTEFLDALSLAVTKQFEDIESLTADK</sequence>
<dbReference type="Proteomes" id="UP000014500">
    <property type="component" value="Unassembled WGS sequence"/>
</dbReference>
<dbReference type="SMART" id="SM00382">
    <property type="entry name" value="AAA"/>
    <property type="match status" value="1"/>
</dbReference>
<dbReference type="eggNOG" id="KOG0744">
    <property type="taxonomic scope" value="Eukaryota"/>
</dbReference>
<dbReference type="PROSITE" id="PS00674">
    <property type="entry name" value="AAA"/>
    <property type="match status" value="1"/>
</dbReference>
<dbReference type="EnsemblMetazoa" id="SMAR000867-RA">
    <property type="protein sequence ID" value="SMAR000867-PA"/>
    <property type="gene ID" value="SMAR000867"/>
</dbReference>
<dbReference type="InterPro" id="IPR003959">
    <property type="entry name" value="ATPase_AAA_core"/>
</dbReference>
<dbReference type="GO" id="GO:0007131">
    <property type="term" value="P:reciprocal meiotic recombination"/>
    <property type="evidence" value="ECO:0007669"/>
    <property type="project" value="TreeGrafter"/>
</dbReference>
<reference evidence="11" key="2">
    <citation type="submission" date="2015-02" db="UniProtKB">
        <authorList>
            <consortium name="EnsemblMetazoa"/>
        </authorList>
    </citation>
    <scope>IDENTIFICATION</scope>
</reference>
<dbReference type="AlphaFoldDB" id="T1IJ12"/>
<dbReference type="GO" id="GO:0051598">
    <property type="term" value="P:meiotic recombination checkpoint signaling"/>
    <property type="evidence" value="ECO:0007669"/>
    <property type="project" value="TreeGrafter"/>
</dbReference>
<evidence type="ECO:0000313" key="11">
    <source>
        <dbReference type="EnsemblMetazoa" id="SMAR000867-PA"/>
    </source>
</evidence>
<feature type="domain" description="AAA+ ATPase" evidence="10">
    <location>
        <begin position="178"/>
        <end position="330"/>
    </location>
</feature>
<evidence type="ECO:0000313" key="12">
    <source>
        <dbReference type="Proteomes" id="UP000014500"/>
    </source>
</evidence>
<dbReference type="CDD" id="cd19508">
    <property type="entry name" value="RecA-like_Pch2-like"/>
    <property type="match status" value="1"/>
</dbReference>
<evidence type="ECO:0000256" key="6">
    <source>
        <dbReference type="ARBA" id="ARBA00022871"/>
    </source>
</evidence>
<dbReference type="Pfam" id="PF23563">
    <property type="entry name" value="TRIP13_N"/>
    <property type="match status" value="1"/>
</dbReference>
<keyword evidence="8" id="KW-0469">Meiosis</keyword>
<evidence type="ECO:0000256" key="2">
    <source>
        <dbReference type="ARBA" id="ARBA00022364"/>
    </source>
</evidence>
<protein>
    <recommendedName>
        <fullName evidence="2">Pachytene checkpoint protein 2 homolog</fullName>
    </recommendedName>
</protein>
<keyword evidence="3 9" id="KW-0547">Nucleotide-binding</keyword>
<dbReference type="GO" id="GO:0016887">
    <property type="term" value="F:ATP hydrolysis activity"/>
    <property type="evidence" value="ECO:0007669"/>
    <property type="project" value="InterPro"/>
</dbReference>
<dbReference type="GO" id="GO:0005524">
    <property type="term" value="F:ATP binding"/>
    <property type="evidence" value="ECO:0007669"/>
    <property type="project" value="UniProtKB-KW"/>
</dbReference>
<dbReference type="SUPFAM" id="SSF52540">
    <property type="entry name" value="P-loop containing nucleoside triphosphate hydrolases"/>
    <property type="match status" value="1"/>
</dbReference>
<dbReference type="Pfam" id="PF23242">
    <property type="entry name" value="AAA_lid_TRIP13_C"/>
    <property type="match status" value="1"/>
</dbReference>
<dbReference type="GO" id="GO:0042802">
    <property type="term" value="F:identical protein binding"/>
    <property type="evidence" value="ECO:0007669"/>
    <property type="project" value="UniProtKB-ARBA"/>
</dbReference>
<dbReference type="Pfam" id="PF00004">
    <property type="entry name" value="AAA"/>
    <property type="match status" value="1"/>
</dbReference>
<dbReference type="Gene3D" id="3.40.50.300">
    <property type="entry name" value="P-loop containing nucleotide triphosphate hydrolases"/>
    <property type="match status" value="1"/>
</dbReference>
<reference evidence="12" key="1">
    <citation type="submission" date="2011-05" db="EMBL/GenBank/DDBJ databases">
        <authorList>
            <person name="Richards S.R."/>
            <person name="Qu J."/>
            <person name="Jiang H."/>
            <person name="Jhangiani S.N."/>
            <person name="Agravi P."/>
            <person name="Goodspeed R."/>
            <person name="Gross S."/>
            <person name="Mandapat C."/>
            <person name="Jackson L."/>
            <person name="Mathew T."/>
            <person name="Pu L."/>
            <person name="Thornton R."/>
            <person name="Saada N."/>
            <person name="Wilczek-Boney K.B."/>
            <person name="Lee S."/>
            <person name="Kovar C."/>
            <person name="Wu Y."/>
            <person name="Scherer S.E."/>
            <person name="Worley K.C."/>
            <person name="Muzny D.M."/>
            <person name="Gibbs R."/>
        </authorList>
    </citation>
    <scope>NUCLEOTIDE SEQUENCE</scope>
    <source>
        <strain evidence="12">Brora</strain>
    </source>
</reference>
<name>T1IJ12_STRMM</name>
<dbReference type="InterPro" id="IPR027417">
    <property type="entry name" value="P-loop_NTPase"/>
</dbReference>
<proteinExistence type="inferred from homology"/>
<dbReference type="InterPro" id="IPR044539">
    <property type="entry name" value="Pch2-like"/>
</dbReference>
<dbReference type="PANTHER" id="PTHR45991">
    <property type="entry name" value="PACHYTENE CHECKPOINT PROTEIN 2"/>
    <property type="match status" value="1"/>
</dbReference>
<dbReference type="GO" id="GO:0005694">
    <property type="term" value="C:chromosome"/>
    <property type="evidence" value="ECO:0007669"/>
    <property type="project" value="TreeGrafter"/>
</dbReference>
<dbReference type="HOGENOM" id="CLU_028208_0_1_1"/>
<evidence type="ECO:0000256" key="8">
    <source>
        <dbReference type="ARBA" id="ARBA00023254"/>
    </source>
</evidence>
<keyword evidence="5 9" id="KW-0067">ATP-binding</keyword>
<dbReference type="InterPro" id="IPR003593">
    <property type="entry name" value="AAA+_ATPase"/>
</dbReference>
<evidence type="ECO:0000256" key="7">
    <source>
        <dbReference type="ARBA" id="ARBA00022943"/>
    </source>
</evidence>